<proteinExistence type="predicted"/>
<dbReference type="Proteomes" id="UP001597083">
    <property type="component" value="Unassembled WGS sequence"/>
</dbReference>
<feature type="domain" description="ER-bound oxygenase mpaB/mpaB'/Rubber oxygenase catalytic" evidence="1">
    <location>
        <begin position="2"/>
        <end position="142"/>
    </location>
</feature>
<sequence length="172" mass="19486">MRVLHSFVRAVVRDRQRDGDWDRNWNDGEHGAPVNQELLLATLIDFSAVTWIGMARLGVELTEAEKEANLYTWSIVGHLMGVSACRDGPLSLSDTDQIMEYFSGTLESCAQGRRLMAALLAEMESFMPLGWRKLPRSLVRWIFQDWENDVARVPDLLGVPKAAWWSVPLLAT</sequence>
<dbReference type="GO" id="GO:0016491">
    <property type="term" value="F:oxidoreductase activity"/>
    <property type="evidence" value="ECO:0007669"/>
    <property type="project" value="UniProtKB-KW"/>
</dbReference>
<dbReference type="EMBL" id="JBHTIR010000532">
    <property type="protein sequence ID" value="MFD0851503.1"/>
    <property type="molecule type" value="Genomic_DNA"/>
</dbReference>
<evidence type="ECO:0000259" key="1">
    <source>
        <dbReference type="Pfam" id="PF09995"/>
    </source>
</evidence>
<comment type="caution">
    <text evidence="2">The sequence shown here is derived from an EMBL/GenBank/DDBJ whole genome shotgun (WGS) entry which is preliminary data.</text>
</comment>
<dbReference type="Pfam" id="PF09995">
    <property type="entry name" value="MPAB_Lcp_cat"/>
    <property type="match status" value="1"/>
</dbReference>
<accession>A0ABW3CAJ8</accession>
<reference evidence="3" key="1">
    <citation type="journal article" date="2019" name="Int. J. Syst. Evol. Microbiol.">
        <title>The Global Catalogue of Microorganisms (GCM) 10K type strain sequencing project: providing services to taxonomists for standard genome sequencing and annotation.</title>
        <authorList>
            <consortium name="The Broad Institute Genomics Platform"/>
            <consortium name="The Broad Institute Genome Sequencing Center for Infectious Disease"/>
            <person name="Wu L."/>
            <person name="Ma J."/>
        </authorList>
    </citation>
    <scope>NUCLEOTIDE SEQUENCE [LARGE SCALE GENOMIC DNA]</scope>
    <source>
        <strain evidence="3">JCM 31696</strain>
    </source>
</reference>
<evidence type="ECO:0000313" key="3">
    <source>
        <dbReference type="Proteomes" id="UP001597083"/>
    </source>
</evidence>
<organism evidence="2 3">
    <name type="scientific">Actinomadura adrarensis</name>
    <dbReference type="NCBI Taxonomy" id="1819600"/>
    <lineage>
        <taxon>Bacteria</taxon>
        <taxon>Bacillati</taxon>
        <taxon>Actinomycetota</taxon>
        <taxon>Actinomycetes</taxon>
        <taxon>Streptosporangiales</taxon>
        <taxon>Thermomonosporaceae</taxon>
        <taxon>Actinomadura</taxon>
    </lineage>
</organism>
<dbReference type="InterPro" id="IPR018713">
    <property type="entry name" value="MPAB/Lcp_cat_dom"/>
</dbReference>
<dbReference type="InterPro" id="IPR037473">
    <property type="entry name" value="Lcp-like"/>
</dbReference>
<feature type="non-terminal residue" evidence="2">
    <location>
        <position position="172"/>
    </location>
</feature>
<dbReference type="PANTHER" id="PTHR37539">
    <property type="entry name" value="SECRETED PROTEIN-RELATED"/>
    <property type="match status" value="1"/>
</dbReference>
<keyword evidence="2" id="KW-0560">Oxidoreductase</keyword>
<dbReference type="EC" id="1.-.-.-" evidence="2"/>
<name>A0ABW3CAJ8_9ACTN</name>
<evidence type="ECO:0000313" key="2">
    <source>
        <dbReference type="EMBL" id="MFD0851503.1"/>
    </source>
</evidence>
<dbReference type="PANTHER" id="PTHR37539:SF1">
    <property type="entry name" value="ER-BOUND OXYGENASE MPAB_MPAB'_RUBBER OXYGENASE CATALYTIC DOMAIN-CONTAINING PROTEIN"/>
    <property type="match status" value="1"/>
</dbReference>
<gene>
    <name evidence="2" type="ORF">ACFQ07_04695</name>
</gene>
<keyword evidence="3" id="KW-1185">Reference proteome</keyword>
<protein>
    <submittedName>
        <fullName evidence="2">Oxygenase MpaB family protein</fullName>
        <ecNumber evidence="2">1.-.-.-</ecNumber>
    </submittedName>
</protein>